<dbReference type="CDD" id="cd06170">
    <property type="entry name" value="LuxR_C_like"/>
    <property type="match status" value="1"/>
</dbReference>
<organism evidence="9 10">
    <name type="scientific">Parasutterella excrementihominis YIT 11859</name>
    <dbReference type="NCBI Taxonomy" id="762966"/>
    <lineage>
        <taxon>Bacteria</taxon>
        <taxon>Pseudomonadati</taxon>
        <taxon>Pseudomonadota</taxon>
        <taxon>Betaproteobacteria</taxon>
        <taxon>Burkholderiales</taxon>
        <taxon>Sutterellaceae</taxon>
        <taxon>Parasutterella</taxon>
    </lineage>
</organism>
<reference evidence="9 10" key="1">
    <citation type="submission" date="2011-02" db="EMBL/GenBank/DDBJ databases">
        <authorList>
            <person name="Weinstock G."/>
            <person name="Sodergren E."/>
            <person name="Clifton S."/>
            <person name="Fulton L."/>
            <person name="Fulton B."/>
            <person name="Courtney L."/>
            <person name="Fronick C."/>
            <person name="Harrison M."/>
            <person name="Strong C."/>
            <person name="Farmer C."/>
            <person name="Delahaunty K."/>
            <person name="Markovic C."/>
            <person name="Hall O."/>
            <person name="Minx P."/>
            <person name="Tomlinson C."/>
            <person name="Mitreva M."/>
            <person name="Hou S."/>
            <person name="Chen J."/>
            <person name="Wollam A."/>
            <person name="Pepin K.H."/>
            <person name="Johnson M."/>
            <person name="Bhonagiri V."/>
            <person name="Zhang X."/>
            <person name="Suruliraj S."/>
            <person name="Warren W."/>
            <person name="Chinwalla A."/>
            <person name="Mardis E.R."/>
            <person name="Wilson R.K."/>
        </authorList>
    </citation>
    <scope>NUCLEOTIDE SEQUENCE [LARGE SCALE GENOMIC DNA]</scope>
    <source>
        <strain evidence="9 10">YIT 11859</strain>
    </source>
</reference>
<dbReference type="AlphaFoldDB" id="F3QKM8"/>
<dbReference type="OrthoDB" id="9802186at2"/>
<evidence type="ECO:0000256" key="3">
    <source>
        <dbReference type="ARBA" id="ARBA00023015"/>
    </source>
</evidence>
<gene>
    <name evidence="9" type="ORF">HMPREF9439_01489</name>
</gene>
<evidence type="ECO:0000259" key="7">
    <source>
        <dbReference type="PROSITE" id="PS50043"/>
    </source>
</evidence>
<keyword evidence="4" id="KW-0238">DNA-binding</keyword>
<keyword evidence="2" id="KW-0902">Two-component regulatory system</keyword>
<evidence type="ECO:0000256" key="4">
    <source>
        <dbReference type="ARBA" id="ARBA00023125"/>
    </source>
</evidence>
<dbReference type="PANTHER" id="PTHR44688">
    <property type="entry name" value="DNA-BINDING TRANSCRIPTIONAL ACTIVATOR DEVR_DOSR"/>
    <property type="match status" value="1"/>
</dbReference>
<dbReference type="SMART" id="SM00448">
    <property type="entry name" value="REC"/>
    <property type="match status" value="1"/>
</dbReference>
<protein>
    <submittedName>
        <fullName evidence="9">Putative transcriptional regulatory protein FixJ</fullName>
    </submittedName>
</protein>
<evidence type="ECO:0000313" key="9">
    <source>
        <dbReference type="EMBL" id="EGG54283.1"/>
    </source>
</evidence>
<keyword evidence="3" id="KW-0805">Transcription regulation</keyword>
<dbReference type="EMBL" id="AFBP01000041">
    <property type="protein sequence ID" value="EGG54283.1"/>
    <property type="molecule type" value="Genomic_DNA"/>
</dbReference>
<name>F3QKM8_9BURK</name>
<dbReference type="HOGENOM" id="CLU_000445_90_4_4"/>
<dbReference type="PRINTS" id="PR00038">
    <property type="entry name" value="HTHLUXR"/>
</dbReference>
<dbReference type="InterPro" id="IPR016032">
    <property type="entry name" value="Sig_transdc_resp-reg_C-effctor"/>
</dbReference>
<dbReference type="SUPFAM" id="SSF52172">
    <property type="entry name" value="CheY-like"/>
    <property type="match status" value="1"/>
</dbReference>
<keyword evidence="10" id="KW-1185">Reference proteome</keyword>
<dbReference type="Gene3D" id="3.40.50.2300">
    <property type="match status" value="1"/>
</dbReference>
<dbReference type="FunFam" id="3.40.50.2300:FF:000018">
    <property type="entry name" value="DNA-binding transcriptional regulator NtrC"/>
    <property type="match status" value="1"/>
</dbReference>
<dbReference type="eggNOG" id="COG4566">
    <property type="taxonomic scope" value="Bacteria"/>
</dbReference>
<keyword evidence="5" id="KW-0804">Transcription</keyword>
<sequence length="201" mass="22968">MSSAEKKLVRLIDDDPMVLKAMKSVLVEEGFEVKTYLTAEDFLTEDANSILGCLVLDLRMPNINGLQLQKILKEREFHHPVIFLTAHGEVESAVLAMKMGAVDFLQKPVSPAKLVETIRKACKLDETEQWESQDKRIELLKKLSPREKDVIVKVLQGLSNREAGESLGISEKTIENHRNNAYRKLNVKSFKELQKKYSFHF</sequence>
<proteinExistence type="predicted"/>
<evidence type="ECO:0000313" key="10">
    <source>
        <dbReference type="Proteomes" id="UP000005156"/>
    </source>
</evidence>
<keyword evidence="1 6" id="KW-0597">Phosphoprotein</keyword>
<dbReference type="GO" id="GO:0000160">
    <property type="term" value="P:phosphorelay signal transduction system"/>
    <property type="evidence" value="ECO:0007669"/>
    <property type="project" value="UniProtKB-KW"/>
</dbReference>
<accession>F3QKM8</accession>
<feature type="domain" description="HTH luxR-type" evidence="7">
    <location>
        <begin position="136"/>
        <end position="201"/>
    </location>
</feature>
<dbReference type="GeneID" id="43348897"/>
<dbReference type="PANTHER" id="PTHR44688:SF16">
    <property type="entry name" value="DNA-BINDING TRANSCRIPTIONAL ACTIVATOR DEVR_DOSR"/>
    <property type="match status" value="1"/>
</dbReference>
<feature type="domain" description="Response regulatory" evidence="8">
    <location>
        <begin position="8"/>
        <end position="122"/>
    </location>
</feature>
<dbReference type="GO" id="GO:0006355">
    <property type="term" value="P:regulation of DNA-templated transcription"/>
    <property type="evidence" value="ECO:0007669"/>
    <property type="project" value="InterPro"/>
</dbReference>
<dbReference type="GO" id="GO:0003677">
    <property type="term" value="F:DNA binding"/>
    <property type="evidence" value="ECO:0007669"/>
    <property type="project" value="UniProtKB-KW"/>
</dbReference>
<comment type="caution">
    <text evidence="9">The sequence shown here is derived from an EMBL/GenBank/DDBJ whole genome shotgun (WGS) entry which is preliminary data.</text>
</comment>
<evidence type="ECO:0000256" key="2">
    <source>
        <dbReference type="ARBA" id="ARBA00023012"/>
    </source>
</evidence>
<dbReference type="Gene3D" id="1.10.10.10">
    <property type="entry name" value="Winged helix-like DNA-binding domain superfamily/Winged helix DNA-binding domain"/>
    <property type="match status" value="1"/>
</dbReference>
<dbReference type="InterPro" id="IPR011006">
    <property type="entry name" value="CheY-like_superfamily"/>
</dbReference>
<dbReference type="InterPro" id="IPR000792">
    <property type="entry name" value="Tscrpt_reg_LuxR_C"/>
</dbReference>
<evidence type="ECO:0000256" key="6">
    <source>
        <dbReference type="PROSITE-ProRule" id="PRU00169"/>
    </source>
</evidence>
<dbReference type="PROSITE" id="PS50110">
    <property type="entry name" value="RESPONSE_REGULATORY"/>
    <property type="match status" value="1"/>
</dbReference>
<evidence type="ECO:0000259" key="8">
    <source>
        <dbReference type="PROSITE" id="PS50110"/>
    </source>
</evidence>
<dbReference type="InterPro" id="IPR001789">
    <property type="entry name" value="Sig_transdc_resp-reg_receiver"/>
</dbReference>
<dbReference type="InterPro" id="IPR036388">
    <property type="entry name" value="WH-like_DNA-bd_sf"/>
</dbReference>
<dbReference type="SMART" id="SM00421">
    <property type="entry name" value="HTH_LUXR"/>
    <property type="match status" value="1"/>
</dbReference>
<feature type="modified residue" description="4-aspartylphosphate" evidence="6">
    <location>
        <position position="57"/>
    </location>
</feature>
<dbReference type="SUPFAM" id="SSF46894">
    <property type="entry name" value="C-terminal effector domain of the bipartite response regulators"/>
    <property type="match status" value="1"/>
</dbReference>
<dbReference type="RefSeq" id="WP_008864293.1">
    <property type="nucleotide sequence ID" value="NZ_GL883713.1"/>
</dbReference>
<dbReference type="PROSITE" id="PS50043">
    <property type="entry name" value="HTH_LUXR_2"/>
    <property type="match status" value="1"/>
</dbReference>
<dbReference type="Proteomes" id="UP000005156">
    <property type="component" value="Unassembled WGS sequence"/>
</dbReference>
<dbReference type="Pfam" id="PF00072">
    <property type="entry name" value="Response_reg"/>
    <property type="match status" value="1"/>
</dbReference>
<evidence type="ECO:0000256" key="1">
    <source>
        <dbReference type="ARBA" id="ARBA00022553"/>
    </source>
</evidence>
<evidence type="ECO:0000256" key="5">
    <source>
        <dbReference type="ARBA" id="ARBA00023163"/>
    </source>
</evidence>
<dbReference type="Pfam" id="PF00196">
    <property type="entry name" value="GerE"/>
    <property type="match status" value="1"/>
</dbReference>